<keyword evidence="4 13" id="KW-0812">Transmembrane</keyword>
<keyword evidence="10" id="KW-1207">Sterol metabolism</keyword>
<keyword evidence="11" id="KW-0753">Steroid metabolism</keyword>
<keyword evidence="12 16" id="KW-0413">Isomerase</keyword>
<evidence type="ECO:0000256" key="10">
    <source>
        <dbReference type="ARBA" id="ARBA00023166"/>
    </source>
</evidence>
<dbReference type="InterPro" id="IPR007905">
    <property type="entry name" value="EBP"/>
</dbReference>
<dbReference type="Pfam" id="PF05241">
    <property type="entry name" value="EBP"/>
    <property type="match status" value="1"/>
</dbReference>
<keyword evidence="9 13" id="KW-0472">Membrane</keyword>
<accession>A0A1R0H3U2</accession>
<keyword evidence="3" id="KW-0444">Lipid biosynthesis</keyword>
<keyword evidence="8" id="KW-0443">Lipid metabolism</keyword>
<keyword evidence="7" id="KW-0756">Sterol biosynthesis</keyword>
<keyword evidence="5" id="KW-0752">Steroid biosynthesis</keyword>
<dbReference type="AlphaFoldDB" id="A0A1R0H3U2"/>
<dbReference type="PROSITE" id="PS51751">
    <property type="entry name" value="EXPERA"/>
    <property type="match status" value="1"/>
</dbReference>
<evidence type="ECO:0000313" key="17">
    <source>
        <dbReference type="Proteomes" id="UP000187455"/>
    </source>
</evidence>
<dbReference type="PANTHER" id="PTHR14207">
    <property type="entry name" value="STEROL ISOMERASE"/>
    <property type="match status" value="1"/>
</dbReference>
<dbReference type="GO" id="GO:0016020">
    <property type="term" value="C:membrane"/>
    <property type="evidence" value="ECO:0007669"/>
    <property type="project" value="UniProtKB-SubCell"/>
</dbReference>
<keyword evidence="6 13" id="KW-1133">Transmembrane helix</keyword>
<evidence type="ECO:0000256" key="13">
    <source>
        <dbReference type="PROSITE-ProRule" id="PRU01087"/>
    </source>
</evidence>
<name>A0A1R0H3U2_9FUNG</name>
<dbReference type="EMBL" id="LSSL01000750">
    <property type="protein sequence ID" value="OLY83778.1"/>
    <property type="molecule type" value="Genomic_DNA"/>
</dbReference>
<evidence type="ECO:0000256" key="4">
    <source>
        <dbReference type="ARBA" id="ARBA00022692"/>
    </source>
</evidence>
<evidence type="ECO:0000313" key="16">
    <source>
        <dbReference type="EMBL" id="OLY83778.1"/>
    </source>
</evidence>
<organism evidence="16 17">
    <name type="scientific">Smittium mucronatum</name>
    <dbReference type="NCBI Taxonomy" id="133383"/>
    <lineage>
        <taxon>Eukaryota</taxon>
        <taxon>Fungi</taxon>
        <taxon>Fungi incertae sedis</taxon>
        <taxon>Zoopagomycota</taxon>
        <taxon>Kickxellomycotina</taxon>
        <taxon>Harpellomycetes</taxon>
        <taxon>Harpellales</taxon>
        <taxon>Legeriomycetaceae</taxon>
        <taxon>Smittium</taxon>
    </lineage>
</organism>
<evidence type="ECO:0000256" key="3">
    <source>
        <dbReference type="ARBA" id="ARBA00022516"/>
    </source>
</evidence>
<evidence type="ECO:0000256" key="8">
    <source>
        <dbReference type="ARBA" id="ARBA00023098"/>
    </source>
</evidence>
<dbReference type="Proteomes" id="UP000187455">
    <property type="component" value="Unassembled WGS sequence"/>
</dbReference>
<feature type="transmembrane region" description="Helical" evidence="14">
    <location>
        <begin position="128"/>
        <end position="151"/>
    </location>
</feature>
<evidence type="ECO:0000256" key="9">
    <source>
        <dbReference type="ARBA" id="ARBA00023136"/>
    </source>
</evidence>
<comment type="subcellular location">
    <subcellularLocation>
        <location evidence="1">Membrane</location>
        <topology evidence="1">Multi-pass membrane protein</topology>
    </subcellularLocation>
</comment>
<dbReference type="PANTHER" id="PTHR14207:SF0">
    <property type="entry name" value="3-BETA-HYDROXYSTEROID-DELTA(8),DELTA(7)-ISOMERASE"/>
    <property type="match status" value="1"/>
</dbReference>
<evidence type="ECO:0000256" key="6">
    <source>
        <dbReference type="ARBA" id="ARBA00022989"/>
    </source>
</evidence>
<gene>
    <name evidence="16" type="ORF">AYI68_g2071</name>
</gene>
<dbReference type="GO" id="GO:0005783">
    <property type="term" value="C:endoplasmic reticulum"/>
    <property type="evidence" value="ECO:0007669"/>
    <property type="project" value="TreeGrafter"/>
</dbReference>
<dbReference type="OrthoDB" id="58557at2759"/>
<dbReference type="GO" id="GO:0000247">
    <property type="term" value="F:C-8 sterol isomerase activity"/>
    <property type="evidence" value="ECO:0007669"/>
    <property type="project" value="TreeGrafter"/>
</dbReference>
<feature type="transmembrane region" description="Helical" evidence="14">
    <location>
        <begin position="163"/>
        <end position="182"/>
    </location>
</feature>
<comment type="caution">
    <text evidence="16">The sequence shown here is derived from an EMBL/GenBank/DDBJ whole genome shotgun (WGS) entry which is preliminary data.</text>
</comment>
<reference evidence="16 17" key="1">
    <citation type="journal article" date="2016" name="Mol. Biol. Evol.">
        <title>Genome-Wide Survey of Gut Fungi (Harpellales) Reveals the First Horizontally Transferred Ubiquitin Gene from a Mosquito Host.</title>
        <authorList>
            <person name="Wang Y."/>
            <person name="White M.M."/>
            <person name="Kvist S."/>
            <person name="Moncalvo J.M."/>
        </authorList>
    </citation>
    <scope>NUCLEOTIDE SEQUENCE [LARGE SCALE GENOMIC DNA]</scope>
    <source>
        <strain evidence="16 17">ALG-7-W6</strain>
    </source>
</reference>
<evidence type="ECO:0000256" key="5">
    <source>
        <dbReference type="ARBA" id="ARBA00022955"/>
    </source>
</evidence>
<keyword evidence="17" id="KW-1185">Reference proteome</keyword>
<evidence type="ECO:0000256" key="12">
    <source>
        <dbReference type="ARBA" id="ARBA00023235"/>
    </source>
</evidence>
<evidence type="ECO:0000256" key="7">
    <source>
        <dbReference type="ARBA" id="ARBA00023011"/>
    </source>
</evidence>
<dbReference type="InterPro" id="IPR033118">
    <property type="entry name" value="EXPERA"/>
</dbReference>
<dbReference type="GO" id="GO:0004769">
    <property type="term" value="F:steroid Delta-isomerase activity"/>
    <property type="evidence" value="ECO:0007669"/>
    <property type="project" value="TreeGrafter"/>
</dbReference>
<evidence type="ECO:0000256" key="11">
    <source>
        <dbReference type="ARBA" id="ARBA00023221"/>
    </source>
</evidence>
<feature type="transmembrane region" description="Helical" evidence="14">
    <location>
        <begin position="36"/>
        <end position="56"/>
    </location>
</feature>
<dbReference type="GO" id="GO:0047750">
    <property type="term" value="F:cholestenol delta-isomerase activity"/>
    <property type="evidence" value="ECO:0007669"/>
    <property type="project" value="InterPro"/>
</dbReference>
<feature type="domain" description="EXPERA" evidence="15">
    <location>
        <begin position="72"/>
        <end position="214"/>
    </location>
</feature>
<protein>
    <submittedName>
        <fullName evidence="16">3-beta-hydroxysteroid-Delta(8), Delta(7)-isomerase</fullName>
    </submittedName>
</protein>
<evidence type="ECO:0000259" key="15">
    <source>
        <dbReference type="PROSITE" id="PS51751"/>
    </source>
</evidence>
<comment type="similarity">
    <text evidence="2">Belongs to the EBP family.</text>
</comment>
<feature type="transmembrane region" description="Helical" evidence="14">
    <location>
        <begin position="194"/>
        <end position="215"/>
    </location>
</feature>
<feature type="transmembrane region" description="Helical" evidence="14">
    <location>
        <begin position="77"/>
        <end position="96"/>
    </location>
</feature>
<evidence type="ECO:0000256" key="1">
    <source>
        <dbReference type="ARBA" id="ARBA00004141"/>
    </source>
</evidence>
<sequence>MSHQTIIQEQVSQHPYYPKEAILDGYTASTRSSLEILVYLGLMIASVIATSIALTFRHSKKNSTDRSRIGSVDKFAVGWFAVCAFIHFCIEGYFVYNHKTLASQTGLFPDLWREYSLSDSRYLTSDPFTVIMEAITATFDTVMALLTVYGILNGSSFRHVAQFACSLAQLYGNVLYLSTNYFEGFKYTHPHGYYFWFYFVFMNSFWIFFPIFFAIHSWTHLTKAVSIADHVVYSNSQKPKSS</sequence>
<dbReference type="STRING" id="133383.A0A1R0H3U2"/>
<evidence type="ECO:0000256" key="2">
    <source>
        <dbReference type="ARBA" id="ARBA00008337"/>
    </source>
</evidence>
<dbReference type="GO" id="GO:0016126">
    <property type="term" value="P:sterol biosynthetic process"/>
    <property type="evidence" value="ECO:0007669"/>
    <property type="project" value="UniProtKB-KW"/>
</dbReference>
<evidence type="ECO:0000256" key="14">
    <source>
        <dbReference type="SAM" id="Phobius"/>
    </source>
</evidence>
<proteinExistence type="inferred from homology"/>